<name>A0ABU0IPQ8_9CAUL</name>
<dbReference type="SUPFAM" id="SSF54909">
    <property type="entry name" value="Dimeric alpha+beta barrel"/>
    <property type="match status" value="1"/>
</dbReference>
<keyword evidence="1" id="KW-0560">Oxidoreductase</keyword>
<proteinExistence type="predicted"/>
<evidence type="ECO:0000313" key="2">
    <source>
        <dbReference type="Proteomes" id="UP001228905"/>
    </source>
</evidence>
<keyword evidence="2" id="KW-1185">Reference proteome</keyword>
<keyword evidence="1" id="KW-0503">Monooxygenase</keyword>
<dbReference type="RefSeq" id="WP_307347297.1">
    <property type="nucleotide sequence ID" value="NZ_JAUSVS010000002.1"/>
</dbReference>
<sequence>MGFIATYHWRVSPEAEPAFRERWTSITKAALQFGAFGSTLTRTENGEFVAIALWPDQQTRTEAFARIEASPPLAGVEFLEELRLEVLEDLWTVSPFRAD</sequence>
<comment type="caution">
    <text evidence="1">The sequence shown here is derived from an EMBL/GenBank/DDBJ whole genome shotgun (WGS) entry which is preliminary data.</text>
</comment>
<evidence type="ECO:0000313" key="1">
    <source>
        <dbReference type="EMBL" id="MDQ0463410.1"/>
    </source>
</evidence>
<dbReference type="GO" id="GO:0004497">
    <property type="term" value="F:monooxygenase activity"/>
    <property type="evidence" value="ECO:0007669"/>
    <property type="project" value="UniProtKB-KW"/>
</dbReference>
<gene>
    <name evidence="1" type="ORF">QO010_001181</name>
</gene>
<dbReference type="InterPro" id="IPR011008">
    <property type="entry name" value="Dimeric_a/b-barrel"/>
</dbReference>
<protein>
    <submittedName>
        <fullName evidence="1">Heme-degrading monooxygenase HmoA</fullName>
    </submittedName>
</protein>
<organism evidence="1 2">
    <name type="scientific">Caulobacter ginsengisoli</name>
    <dbReference type="NCBI Taxonomy" id="400775"/>
    <lineage>
        <taxon>Bacteria</taxon>
        <taxon>Pseudomonadati</taxon>
        <taxon>Pseudomonadota</taxon>
        <taxon>Alphaproteobacteria</taxon>
        <taxon>Caulobacterales</taxon>
        <taxon>Caulobacteraceae</taxon>
        <taxon>Caulobacter</taxon>
    </lineage>
</organism>
<reference evidence="1 2" key="1">
    <citation type="submission" date="2023-07" db="EMBL/GenBank/DDBJ databases">
        <title>Genomic Encyclopedia of Type Strains, Phase IV (KMG-IV): sequencing the most valuable type-strain genomes for metagenomic binning, comparative biology and taxonomic classification.</title>
        <authorList>
            <person name="Goeker M."/>
        </authorList>
    </citation>
    <scope>NUCLEOTIDE SEQUENCE [LARGE SCALE GENOMIC DNA]</scope>
    <source>
        <strain evidence="1 2">DSM 18695</strain>
    </source>
</reference>
<dbReference type="Proteomes" id="UP001228905">
    <property type="component" value="Unassembled WGS sequence"/>
</dbReference>
<dbReference type="EMBL" id="JAUSVS010000002">
    <property type="protein sequence ID" value="MDQ0463410.1"/>
    <property type="molecule type" value="Genomic_DNA"/>
</dbReference>
<accession>A0ABU0IPQ8</accession>